<organism evidence="1 2">
    <name type="scientific">Vermiconidia calcicola</name>
    <dbReference type="NCBI Taxonomy" id="1690605"/>
    <lineage>
        <taxon>Eukaryota</taxon>
        <taxon>Fungi</taxon>
        <taxon>Dikarya</taxon>
        <taxon>Ascomycota</taxon>
        <taxon>Pezizomycotina</taxon>
        <taxon>Dothideomycetes</taxon>
        <taxon>Dothideomycetidae</taxon>
        <taxon>Mycosphaerellales</taxon>
        <taxon>Extremaceae</taxon>
        <taxon>Vermiconidia</taxon>
    </lineage>
</organism>
<keyword evidence="2" id="KW-1185">Reference proteome</keyword>
<dbReference type="Proteomes" id="UP001281147">
    <property type="component" value="Unassembled WGS sequence"/>
</dbReference>
<evidence type="ECO:0000313" key="1">
    <source>
        <dbReference type="EMBL" id="KAK3713010.1"/>
    </source>
</evidence>
<comment type="caution">
    <text evidence="1">The sequence shown here is derived from an EMBL/GenBank/DDBJ whole genome shotgun (WGS) entry which is preliminary data.</text>
</comment>
<reference evidence="1" key="1">
    <citation type="submission" date="2023-07" db="EMBL/GenBank/DDBJ databases">
        <title>Black Yeasts Isolated from many extreme environments.</title>
        <authorList>
            <person name="Coleine C."/>
            <person name="Stajich J.E."/>
            <person name="Selbmann L."/>
        </authorList>
    </citation>
    <scope>NUCLEOTIDE SEQUENCE</scope>
    <source>
        <strain evidence="1">CCFEE 5714</strain>
    </source>
</reference>
<accession>A0ACC3N9N5</accession>
<sequence length="417" mass="44624">MSSISMDEPRLAARTIGPPNGGTSAWLKVFGCFLIFINTYGIASSFGSYQAFYEIHGLPGYSPSAISWIGTVQVFLLGFMGILAGPLYDRGHVCLLLATGCFMLVFGFFMLSISHEFYQIMLSQGVCVGLGTGLTYVPAVSLISNTFTTKRPIANGLAASGSAVGGVLLPVIFRYLTPSIGLHWVNRIFGFMTLGISIAAVALLRPEDLHQQRHHKSFFDASALKEPSYVLLCLGLFFLELGYWIPPFMITPYARLSLGTSADFAFYLLAIMNAAGFVGRIVPAFAAQIRVIGPAWTLFVGVLSLGILVLSWLAIKSVVGLTVWCILVGFMSGITVSLPNAVVPRLSPSASVVGARTGMMWSFVSFAALIGAPIAGALVDPQTNSYKHGQMFSGISICFAAALLTVPAIQVGRKRTE</sequence>
<name>A0ACC3N9N5_9PEZI</name>
<gene>
    <name evidence="1" type="ORF">LTR37_008695</name>
</gene>
<proteinExistence type="predicted"/>
<dbReference type="EMBL" id="JAUTXU010000065">
    <property type="protein sequence ID" value="KAK3713010.1"/>
    <property type="molecule type" value="Genomic_DNA"/>
</dbReference>
<protein>
    <submittedName>
        <fullName evidence="1">Uncharacterized protein</fullName>
    </submittedName>
</protein>
<evidence type="ECO:0000313" key="2">
    <source>
        <dbReference type="Proteomes" id="UP001281147"/>
    </source>
</evidence>